<dbReference type="PANTHER" id="PTHR30419">
    <property type="entry name" value="HTH-TYPE TRANSCRIPTIONAL REGULATOR YBHD"/>
    <property type="match status" value="1"/>
</dbReference>
<feature type="domain" description="HTH lysR-type" evidence="5">
    <location>
        <begin position="2"/>
        <end position="59"/>
    </location>
</feature>
<dbReference type="FunFam" id="1.10.10.10:FF:000001">
    <property type="entry name" value="LysR family transcriptional regulator"/>
    <property type="match status" value="1"/>
</dbReference>
<evidence type="ECO:0000313" key="6">
    <source>
        <dbReference type="EMBL" id="MDR7275966.1"/>
    </source>
</evidence>
<evidence type="ECO:0000259" key="5">
    <source>
        <dbReference type="PROSITE" id="PS50931"/>
    </source>
</evidence>
<evidence type="ECO:0000256" key="1">
    <source>
        <dbReference type="ARBA" id="ARBA00009437"/>
    </source>
</evidence>
<dbReference type="GO" id="GO:0003677">
    <property type="term" value="F:DNA binding"/>
    <property type="evidence" value="ECO:0007669"/>
    <property type="project" value="UniProtKB-KW"/>
</dbReference>
<keyword evidence="2" id="KW-0805">Transcription regulation</keyword>
<keyword evidence="3 6" id="KW-0238">DNA-binding</keyword>
<dbReference type="Gene3D" id="3.40.190.290">
    <property type="match status" value="1"/>
</dbReference>
<dbReference type="InterPro" id="IPR005119">
    <property type="entry name" value="LysR_subst-bd"/>
</dbReference>
<dbReference type="Proteomes" id="UP001183643">
    <property type="component" value="Unassembled WGS sequence"/>
</dbReference>
<keyword evidence="4" id="KW-0804">Transcription</keyword>
<dbReference type="SUPFAM" id="SSF46785">
    <property type="entry name" value="Winged helix' DNA-binding domain"/>
    <property type="match status" value="1"/>
</dbReference>
<protein>
    <submittedName>
        <fullName evidence="6">DNA-binding transcriptional LysR family regulator</fullName>
    </submittedName>
</protein>
<dbReference type="InterPro" id="IPR050950">
    <property type="entry name" value="HTH-type_LysR_regulators"/>
</dbReference>
<comment type="caution">
    <text evidence="6">The sequence shown here is derived from an EMBL/GenBank/DDBJ whole genome shotgun (WGS) entry which is preliminary data.</text>
</comment>
<name>A0AAE4C8X0_9ACTN</name>
<evidence type="ECO:0000256" key="3">
    <source>
        <dbReference type="ARBA" id="ARBA00023125"/>
    </source>
</evidence>
<dbReference type="RefSeq" id="WP_310367609.1">
    <property type="nucleotide sequence ID" value="NZ_JAVDYB010000001.1"/>
</dbReference>
<comment type="similarity">
    <text evidence="1">Belongs to the LysR transcriptional regulatory family.</text>
</comment>
<dbReference type="GO" id="GO:0003700">
    <property type="term" value="F:DNA-binding transcription factor activity"/>
    <property type="evidence" value="ECO:0007669"/>
    <property type="project" value="InterPro"/>
</dbReference>
<dbReference type="GO" id="GO:0005829">
    <property type="term" value="C:cytosol"/>
    <property type="evidence" value="ECO:0007669"/>
    <property type="project" value="TreeGrafter"/>
</dbReference>
<evidence type="ECO:0000256" key="2">
    <source>
        <dbReference type="ARBA" id="ARBA00023015"/>
    </source>
</evidence>
<dbReference type="PRINTS" id="PR00039">
    <property type="entry name" value="HTHLYSR"/>
</dbReference>
<dbReference type="EMBL" id="JAVDYB010000001">
    <property type="protein sequence ID" value="MDR7275966.1"/>
    <property type="molecule type" value="Genomic_DNA"/>
</dbReference>
<dbReference type="InterPro" id="IPR036388">
    <property type="entry name" value="WH-like_DNA-bd_sf"/>
</dbReference>
<dbReference type="InterPro" id="IPR036390">
    <property type="entry name" value="WH_DNA-bd_sf"/>
</dbReference>
<dbReference type="CDD" id="cd05466">
    <property type="entry name" value="PBP2_LTTR_substrate"/>
    <property type="match status" value="1"/>
</dbReference>
<dbReference type="Pfam" id="PF00126">
    <property type="entry name" value="HTH_1"/>
    <property type="match status" value="1"/>
</dbReference>
<keyword evidence="7" id="KW-1185">Reference proteome</keyword>
<proteinExistence type="inferred from homology"/>
<organism evidence="6 7">
    <name type="scientific">Catenuloplanes atrovinosus</name>
    <dbReference type="NCBI Taxonomy" id="137266"/>
    <lineage>
        <taxon>Bacteria</taxon>
        <taxon>Bacillati</taxon>
        <taxon>Actinomycetota</taxon>
        <taxon>Actinomycetes</taxon>
        <taxon>Micromonosporales</taxon>
        <taxon>Micromonosporaceae</taxon>
        <taxon>Catenuloplanes</taxon>
    </lineage>
</organism>
<dbReference type="Gene3D" id="1.10.10.10">
    <property type="entry name" value="Winged helix-like DNA-binding domain superfamily/Winged helix DNA-binding domain"/>
    <property type="match status" value="1"/>
</dbReference>
<reference evidence="6" key="1">
    <citation type="submission" date="2023-07" db="EMBL/GenBank/DDBJ databases">
        <title>Sequencing the genomes of 1000 actinobacteria strains.</title>
        <authorList>
            <person name="Klenk H.-P."/>
        </authorList>
    </citation>
    <scope>NUCLEOTIDE SEQUENCE</scope>
    <source>
        <strain evidence="6">DSM 44707</strain>
    </source>
</reference>
<sequence>MVTLHQLRCFLATVDHGSFTAAAAALGYAQPSLSEQVRLLEAGLDARLFRRAGRGLTPTEAALALLPHATAALAAVDAGTRAVAGVREVLTGTVRFGVFGTARLYLGAGLVADVLERHPGIRLELAGLNSAQIAAQLRRGTLEAAVIALSASSTQGLAVTPVMRDELVYVSADPERLAQAVTPARLATAPLVLPDVSFRDDDSTRRMLARDLQAAGHQLTTRVEVEDPETALEIAARGIADTVTWRGVLRAQGDRLPDRLGWTPLRPRRHETFAIAHRPDTVLSPAVRAVADLVAARMRALDVQVRG</sequence>
<dbReference type="InterPro" id="IPR000847">
    <property type="entry name" value="LysR_HTH_N"/>
</dbReference>
<dbReference type="AlphaFoldDB" id="A0AAE4C8X0"/>
<dbReference type="SUPFAM" id="SSF53850">
    <property type="entry name" value="Periplasmic binding protein-like II"/>
    <property type="match status" value="1"/>
</dbReference>
<evidence type="ECO:0000256" key="4">
    <source>
        <dbReference type="ARBA" id="ARBA00023163"/>
    </source>
</evidence>
<dbReference type="PROSITE" id="PS50931">
    <property type="entry name" value="HTH_LYSR"/>
    <property type="match status" value="1"/>
</dbReference>
<evidence type="ECO:0000313" key="7">
    <source>
        <dbReference type="Proteomes" id="UP001183643"/>
    </source>
</evidence>
<dbReference type="Pfam" id="PF03466">
    <property type="entry name" value="LysR_substrate"/>
    <property type="match status" value="1"/>
</dbReference>
<accession>A0AAE4C8X0</accession>
<gene>
    <name evidence="6" type="ORF">J2S41_002744</name>
</gene>